<evidence type="ECO:0000313" key="3">
    <source>
        <dbReference type="Proteomes" id="UP001530377"/>
    </source>
</evidence>
<feature type="region of interest" description="Disordered" evidence="1">
    <location>
        <begin position="39"/>
        <end position="58"/>
    </location>
</feature>
<feature type="compositionally biased region" description="Low complexity" evidence="1">
    <location>
        <begin position="68"/>
        <end position="87"/>
    </location>
</feature>
<dbReference type="PANTHER" id="PTHR43544:SF12">
    <property type="entry name" value="NAD(P)-BINDING ROSSMANN-FOLD SUPERFAMILY PROTEIN"/>
    <property type="match status" value="1"/>
</dbReference>
<dbReference type="Pfam" id="PF00106">
    <property type="entry name" value="adh_short"/>
    <property type="match status" value="2"/>
</dbReference>
<feature type="region of interest" description="Disordered" evidence="1">
    <location>
        <begin position="67"/>
        <end position="119"/>
    </location>
</feature>
<gene>
    <name evidence="2" type="ORF">ACHAXA_010469</name>
</gene>
<dbReference type="AlphaFoldDB" id="A0ABD3SFM6"/>
<evidence type="ECO:0000313" key="2">
    <source>
        <dbReference type="EMBL" id="KAL3823334.1"/>
    </source>
</evidence>
<evidence type="ECO:0000256" key="1">
    <source>
        <dbReference type="SAM" id="MobiDB-lite"/>
    </source>
</evidence>
<protein>
    <submittedName>
        <fullName evidence="2">Uncharacterized protein</fullName>
    </submittedName>
</protein>
<keyword evidence="3" id="KW-1185">Reference proteome</keyword>
<dbReference type="EMBL" id="JALLPB020000040">
    <property type="protein sequence ID" value="KAL3823334.1"/>
    <property type="molecule type" value="Genomic_DNA"/>
</dbReference>
<dbReference type="Proteomes" id="UP001530377">
    <property type="component" value="Unassembled WGS sequence"/>
</dbReference>
<dbReference type="InterPro" id="IPR051468">
    <property type="entry name" value="Fungal_SecMetab_SDRs"/>
</dbReference>
<dbReference type="Gene3D" id="3.40.50.720">
    <property type="entry name" value="NAD(P)-binding Rossmann-like Domain"/>
    <property type="match status" value="1"/>
</dbReference>
<dbReference type="InterPro" id="IPR036291">
    <property type="entry name" value="NAD(P)-bd_dom_sf"/>
</dbReference>
<dbReference type="CDD" id="cd05325">
    <property type="entry name" value="carb_red_sniffer_like_SDR_c"/>
    <property type="match status" value="1"/>
</dbReference>
<proteinExistence type="predicted"/>
<dbReference type="PRINTS" id="PR00081">
    <property type="entry name" value="GDHRDH"/>
</dbReference>
<reference evidence="2 3" key="1">
    <citation type="submission" date="2024-10" db="EMBL/GenBank/DDBJ databases">
        <title>Updated reference genomes for cyclostephanoid diatoms.</title>
        <authorList>
            <person name="Roberts W.R."/>
            <person name="Alverson A.J."/>
        </authorList>
    </citation>
    <scope>NUCLEOTIDE SEQUENCE [LARGE SCALE GENOMIC DNA]</scope>
    <source>
        <strain evidence="2 3">AJA228-03</strain>
    </source>
</reference>
<dbReference type="PANTHER" id="PTHR43544">
    <property type="entry name" value="SHORT-CHAIN DEHYDROGENASE/REDUCTASE"/>
    <property type="match status" value="1"/>
</dbReference>
<accession>A0ABD3SFM6</accession>
<comment type="caution">
    <text evidence="2">The sequence shown here is derived from an EMBL/GenBank/DDBJ whole genome shotgun (WGS) entry which is preliminary data.</text>
</comment>
<organism evidence="2 3">
    <name type="scientific">Cyclostephanos tholiformis</name>
    <dbReference type="NCBI Taxonomy" id="382380"/>
    <lineage>
        <taxon>Eukaryota</taxon>
        <taxon>Sar</taxon>
        <taxon>Stramenopiles</taxon>
        <taxon>Ochrophyta</taxon>
        <taxon>Bacillariophyta</taxon>
        <taxon>Coscinodiscophyceae</taxon>
        <taxon>Thalassiosirophycidae</taxon>
        <taxon>Stephanodiscales</taxon>
        <taxon>Stephanodiscaceae</taxon>
        <taxon>Cyclostephanos</taxon>
    </lineage>
</organism>
<dbReference type="InterPro" id="IPR002347">
    <property type="entry name" value="SDR_fam"/>
</dbReference>
<dbReference type="SUPFAM" id="SSF51735">
    <property type="entry name" value="NAD(P)-binding Rossmann-fold domains"/>
    <property type="match status" value="1"/>
</dbReference>
<name>A0ABD3SFM6_9STRA</name>
<sequence length="400" mass="43653">MLLARTMRIGLLLAARSRRTILGHRDGRGWASSFIVHRRLPSRKPPPPTSPFVGDVGRRRSVARCMRPASSFSSTSSSSSSSSSFEAPEPPTSHGTPVFPDIEFRRGNDNDEGVTTATGRRNADEDAIFVVSGSSRGIGLQFVIALLGRTAGKVLACCRSPSSARRLNELIDAYPDRLVVMPLDLEDQSTINDLARTIATEYRRVDVLLNVAGILGDGGRTTSGPERSISGIEREWMERSFIVNVIGPTMLTRALSPLMRTNGGRKFARVTCGGITDGDVVEVELPIGRPPTIIVNLSARVGSISDNMSGGWYSYRMSKSALNMATRTMGHELRRQGTWIVSLHPGTTDTELSSPFRRGVDGRRLFPVEFTVEKLLAVIESLDDRNTGGFYDWAGKALPF</sequence>